<evidence type="ECO:0000313" key="2">
    <source>
        <dbReference type="EMBL" id="KAK2848740.1"/>
    </source>
</evidence>
<dbReference type="EMBL" id="JAUPFM010000006">
    <property type="protein sequence ID" value="KAK2848740.1"/>
    <property type="molecule type" value="Genomic_DNA"/>
</dbReference>
<feature type="region of interest" description="Disordered" evidence="1">
    <location>
        <begin position="71"/>
        <end position="98"/>
    </location>
</feature>
<dbReference type="Proteomes" id="UP001187415">
    <property type="component" value="Unassembled WGS sequence"/>
</dbReference>
<sequence>MLKVPAMWVSSFPPASPPSSPLKLDLFAKRPAAPVVTSISRAPWEESQPLLRTGLDHHSGPSTIITKENGKLQNRSSGLKILQTPGRPSQSHGLCSCR</sequence>
<dbReference type="AlphaFoldDB" id="A0AA88N0Y7"/>
<name>A0AA88N0Y7_CHASR</name>
<reference evidence="2" key="1">
    <citation type="submission" date="2023-07" db="EMBL/GenBank/DDBJ databases">
        <title>Chromosome-level Genome Assembly of Striped Snakehead (Channa striata).</title>
        <authorList>
            <person name="Liu H."/>
        </authorList>
    </citation>
    <scope>NUCLEOTIDE SEQUENCE</scope>
    <source>
        <strain evidence="2">Gz</strain>
        <tissue evidence="2">Muscle</tissue>
    </source>
</reference>
<protein>
    <submittedName>
        <fullName evidence="2">Uncharacterized protein</fullName>
    </submittedName>
</protein>
<keyword evidence="3" id="KW-1185">Reference proteome</keyword>
<feature type="compositionally biased region" description="Polar residues" evidence="1">
    <location>
        <begin position="86"/>
        <end position="98"/>
    </location>
</feature>
<evidence type="ECO:0000256" key="1">
    <source>
        <dbReference type="SAM" id="MobiDB-lite"/>
    </source>
</evidence>
<organism evidence="2 3">
    <name type="scientific">Channa striata</name>
    <name type="common">Snakehead murrel</name>
    <name type="synonym">Ophicephalus striatus</name>
    <dbReference type="NCBI Taxonomy" id="64152"/>
    <lineage>
        <taxon>Eukaryota</taxon>
        <taxon>Metazoa</taxon>
        <taxon>Chordata</taxon>
        <taxon>Craniata</taxon>
        <taxon>Vertebrata</taxon>
        <taxon>Euteleostomi</taxon>
        <taxon>Actinopterygii</taxon>
        <taxon>Neopterygii</taxon>
        <taxon>Teleostei</taxon>
        <taxon>Neoteleostei</taxon>
        <taxon>Acanthomorphata</taxon>
        <taxon>Anabantaria</taxon>
        <taxon>Anabantiformes</taxon>
        <taxon>Channoidei</taxon>
        <taxon>Channidae</taxon>
        <taxon>Channa</taxon>
    </lineage>
</organism>
<evidence type="ECO:0000313" key="3">
    <source>
        <dbReference type="Proteomes" id="UP001187415"/>
    </source>
</evidence>
<gene>
    <name evidence="2" type="ORF">Q5P01_008574</name>
</gene>
<proteinExistence type="predicted"/>
<comment type="caution">
    <text evidence="2">The sequence shown here is derived from an EMBL/GenBank/DDBJ whole genome shotgun (WGS) entry which is preliminary data.</text>
</comment>
<accession>A0AA88N0Y7</accession>